<keyword evidence="4" id="KW-1185">Reference proteome</keyword>
<dbReference type="CDD" id="cd00154">
    <property type="entry name" value="Rab"/>
    <property type="match status" value="1"/>
</dbReference>
<dbReference type="Proteomes" id="UP001187682">
    <property type="component" value="Unassembled WGS sequence"/>
</dbReference>
<comment type="similarity">
    <text evidence="1">Belongs to the small GTPase superfamily. Rab family.</text>
</comment>
<dbReference type="GO" id="GO:0003924">
    <property type="term" value="F:GTPase activity"/>
    <property type="evidence" value="ECO:0007669"/>
    <property type="project" value="InterPro"/>
</dbReference>
<evidence type="ECO:0000256" key="2">
    <source>
        <dbReference type="SAM" id="MobiDB-lite"/>
    </source>
</evidence>
<organism evidence="3 4">
    <name type="scientific">Cephalotrichum gorgonifer</name>
    <dbReference type="NCBI Taxonomy" id="2041049"/>
    <lineage>
        <taxon>Eukaryota</taxon>
        <taxon>Fungi</taxon>
        <taxon>Dikarya</taxon>
        <taxon>Ascomycota</taxon>
        <taxon>Pezizomycotina</taxon>
        <taxon>Sordariomycetes</taxon>
        <taxon>Hypocreomycetidae</taxon>
        <taxon>Microascales</taxon>
        <taxon>Microascaceae</taxon>
        <taxon>Cephalotrichum</taxon>
    </lineage>
</organism>
<dbReference type="PRINTS" id="PR00449">
    <property type="entry name" value="RASTRNSFRMNG"/>
</dbReference>
<dbReference type="InterPro" id="IPR050209">
    <property type="entry name" value="Rab_GTPases_membrane_traffic"/>
</dbReference>
<accession>A0AAE8MXX5</accession>
<dbReference type="PROSITE" id="PS51421">
    <property type="entry name" value="RAS"/>
    <property type="match status" value="1"/>
</dbReference>
<dbReference type="Gene3D" id="3.40.50.300">
    <property type="entry name" value="P-loop containing nucleotide triphosphate hydrolases"/>
    <property type="match status" value="1"/>
</dbReference>
<evidence type="ECO:0000313" key="4">
    <source>
        <dbReference type="Proteomes" id="UP001187682"/>
    </source>
</evidence>
<gene>
    <name evidence="3" type="ORF">DNG_05200</name>
</gene>
<sequence>MTRPRGGSAASEDSTGTAMDQELGSMYDYLAKIILLGPSGSGKSCLLHRFVKNEWRVLSSQTIGVEFSSKIIKVGTGARRKRIKLQLWDTAGTERFRSVSRSYYRGAAGAILVYDLTSHASFRSLAPFLNDARALASPKLSVLLVGNKLDLATDQSLIDTSIPPSSVDSSASGAGHHALRAVGSSASLSTVTTTDSSGTIRGHGGSVSAGAALRASVAPEGREVSSAETSTWASTAGVPVVMEASAFTGEGVDEIFGRLARMILTKIELGEVDPDDPMSGIQYGDGYGASMGSDGGSIKSSMTGANVDDGGLRRRRTGGGRYGGRQRGGNWGGLREWEEVFSLSGGRRRGNNCC</sequence>
<comment type="caution">
    <text evidence="3">The sequence shown here is derived from an EMBL/GenBank/DDBJ whole genome shotgun (WGS) entry which is preliminary data.</text>
</comment>
<dbReference type="EMBL" id="ONZQ02000006">
    <property type="protein sequence ID" value="SPO02527.1"/>
    <property type="molecule type" value="Genomic_DNA"/>
</dbReference>
<dbReference type="PANTHER" id="PTHR47979">
    <property type="entry name" value="DRAB11-RELATED"/>
    <property type="match status" value="1"/>
</dbReference>
<dbReference type="SMART" id="SM00173">
    <property type="entry name" value="RAS"/>
    <property type="match status" value="1"/>
</dbReference>
<dbReference type="SMART" id="SM00174">
    <property type="entry name" value="RHO"/>
    <property type="match status" value="1"/>
</dbReference>
<dbReference type="AlphaFoldDB" id="A0AAE8MXX5"/>
<dbReference type="SMART" id="SM00175">
    <property type="entry name" value="RAB"/>
    <property type="match status" value="1"/>
</dbReference>
<protein>
    <submittedName>
        <fullName evidence="3">Related to GTP-binding protein rab4b</fullName>
    </submittedName>
</protein>
<evidence type="ECO:0000313" key="3">
    <source>
        <dbReference type="EMBL" id="SPO02527.1"/>
    </source>
</evidence>
<dbReference type="InterPro" id="IPR005225">
    <property type="entry name" value="Small_GTP-bd"/>
</dbReference>
<dbReference type="NCBIfam" id="TIGR00231">
    <property type="entry name" value="small_GTP"/>
    <property type="match status" value="1"/>
</dbReference>
<dbReference type="InterPro" id="IPR027417">
    <property type="entry name" value="P-loop_NTPase"/>
</dbReference>
<dbReference type="InterPro" id="IPR001806">
    <property type="entry name" value="Small_GTPase"/>
</dbReference>
<dbReference type="SUPFAM" id="SSF52540">
    <property type="entry name" value="P-loop containing nucleoside triphosphate hydrolases"/>
    <property type="match status" value="1"/>
</dbReference>
<reference evidence="3" key="1">
    <citation type="submission" date="2018-03" db="EMBL/GenBank/DDBJ databases">
        <authorList>
            <person name="Guldener U."/>
        </authorList>
    </citation>
    <scope>NUCLEOTIDE SEQUENCE</scope>
</reference>
<evidence type="ECO:0000256" key="1">
    <source>
        <dbReference type="ARBA" id="ARBA00006270"/>
    </source>
</evidence>
<dbReference type="PROSITE" id="PS51419">
    <property type="entry name" value="RAB"/>
    <property type="match status" value="1"/>
</dbReference>
<dbReference type="Pfam" id="PF00071">
    <property type="entry name" value="Ras"/>
    <property type="match status" value="1"/>
</dbReference>
<dbReference type="GO" id="GO:0005525">
    <property type="term" value="F:GTP binding"/>
    <property type="evidence" value="ECO:0007669"/>
    <property type="project" value="InterPro"/>
</dbReference>
<feature type="region of interest" description="Disordered" evidence="2">
    <location>
        <begin position="294"/>
        <end position="327"/>
    </location>
</feature>
<proteinExistence type="inferred from homology"/>
<name>A0AAE8MXX5_9PEZI</name>